<protein>
    <recommendedName>
        <fullName evidence="3">Reverse transcriptase Ty1/copia-type domain-containing protein</fullName>
    </recommendedName>
</protein>
<organism evidence="4 5">
    <name type="scientific">Mikania micrantha</name>
    <name type="common">bitter vine</name>
    <dbReference type="NCBI Taxonomy" id="192012"/>
    <lineage>
        <taxon>Eukaryota</taxon>
        <taxon>Viridiplantae</taxon>
        <taxon>Streptophyta</taxon>
        <taxon>Embryophyta</taxon>
        <taxon>Tracheophyta</taxon>
        <taxon>Spermatophyta</taxon>
        <taxon>Magnoliopsida</taxon>
        <taxon>eudicotyledons</taxon>
        <taxon>Gunneridae</taxon>
        <taxon>Pentapetalae</taxon>
        <taxon>asterids</taxon>
        <taxon>campanulids</taxon>
        <taxon>Asterales</taxon>
        <taxon>Asteraceae</taxon>
        <taxon>Asteroideae</taxon>
        <taxon>Heliantheae alliance</taxon>
        <taxon>Eupatorieae</taxon>
        <taxon>Mikania</taxon>
    </lineage>
</organism>
<dbReference type="EMBL" id="SZYD01000016">
    <property type="protein sequence ID" value="KAD3337125.1"/>
    <property type="molecule type" value="Genomic_DNA"/>
</dbReference>
<dbReference type="InterPro" id="IPR013103">
    <property type="entry name" value="RVT_2"/>
</dbReference>
<feature type="region of interest" description="Disordered" evidence="2">
    <location>
        <begin position="1"/>
        <end position="42"/>
    </location>
</feature>
<gene>
    <name evidence="4" type="ORF">E3N88_32645</name>
</gene>
<accession>A0A5N6M8Z3</accession>
<feature type="coiled-coil region" evidence="1">
    <location>
        <begin position="133"/>
        <end position="160"/>
    </location>
</feature>
<name>A0A5N6M8Z3_9ASTR</name>
<evidence type="ECO:0000256" key="2">
    <source>
        <dbReference type="SAM" id="MobiDB-lite"/>
    </source>
</evidence>
<dbReference type="Pfam" id="PF07727">
    <property type="entry name" value="RVT_2"/>
    <property type="match status" value="1"/>
</dbReference>
<keyword evidence="1" id="KW-0175">Coiled coil</keyword>
<proteinExistence type="predicted"/>
<comment type="caution">
    <text evidence="4">The sequence shown here is derived from an EMBL/GenBank/DDBJ whole genome shotgun (WGS) entry which is preliminary data.</text>
</comment>
<feature type="compositionally biased region" description="Basic and acidic residues" evidence="2">
    <location>
        <begin position="22"/>
        <end position="42"/>
    </location>
</feature>
<evidence type="ECO:0000256" key="1">
    <source>
        <dbReference type="SAM" id="Coils"/>
    </source>
</evidence>
<sequence>MSNDLRSWFVTSQTNAGMQNNKDQDGKDSRKRPYEYELTEEDKQRIRDMVEQVHAQEPKRLRPSTSRGPWDWYPTTLAVWAREERVPKLPLLGDASTGPPLPPIGMPMERAFAALISRYRRESCQLRVMTDGFTDLLEHNQQLQSRVEQLEERLAHIEGAQDDVVARTQDVIQRQEEVAADVMDIRDKTTLLEEQQDFLAAVTHGHDGRLAAVEAEWLPSTISLSPATFIRHSPFVPPETPAIRPPRCSFATQQPPFEPAVHSPVMYFIRAWAIRQTLHSATPYSTAIQKKRTWELVTLPPDGISVGVKWLFKTKLGTNGCILKHKARLVAKWYSQQPGIDFQETFAPVASFETIRLVISVVAQRGWNIHQLDAKSAFLNDDFICVASCVSLINEFKEGMKETFEITDLGLLQMFLDLEVVQTEDGILLHQKTYAQSLLSKFHTSTDKVESTPMNYNEKLCVNNDSDATNGLTQEGMKKSDSAVTCTNAQDYMKLI</sequence>
<evidence type="ECO:0000313" key="5">
    <source>
        <dbReference type="Proteomes" id="UP000326396"/>
    </source>
</evidence>
<feature type="compositionally biased region" description="Polar residues" evidence="2">
    <location>
        <begin position="1"/>
        <end position="21"/>
    </location>
</feature>
<dbReference type="Proteomes" id="UP000326396">
    <property type="component" value="Linkage Group LG6"/>
</dbReference>
<dbReference type="AlphaFoldDB" id="A0A5N6M8Z3"/>
<evidence type="ECO:0000259" key="3">
    <source>
        <dbReference type="Pfam" id="PF07727"/>
    </source>
</evidence>
<feature type="domain" description="Reverse transcriptase Ty1/copia-type" evidence="3">
    <location>
        <begin position="292"/>
        <end position="383"/>
    </location>
</feature>
<reference evidence="4 5" key="1">
    <citation type="submission" date="2019-05" db="EMBL/GenBank/DDBJ databases">
        <title>Mikania micrantha, genome provides insights into the molecular mechanism of rapid growth.</title>
        <authorList>
            <person name="Liu B."/>
        </authorList>
    </citation>
    <scope>NUCLEOTIDE SEQUENCE [LARGE SCALE GENOMIC DNA]</scope>
    <source>
        <strain evidence="4">NLD-2019</strain>
        <tissue evidence="4">Leaf</tissue>
    </source>
</reference>
<evidence type="ECO:0000313" key="4">
    <source>
        <dbReference type="EMBL" id="KAD3337125.1"/>
    </source>
</evidence>
<keyword evidence="5" id="KW-1185">Reference proteome</keyword>